<accession>A0A8J2SUB4</accession>
<feature type="compositionally biased region" description="Pro residues" evidence="1">
    <location>
        <begin position="118"/>
        <end position="131"/>
    </location>
</feature>
<proteinExistence type="predicted"/>
<dbReference type="Gene3D" id="2.30.30.140">
    <property type="match status" value="1"/>
</dbReference>
<dbReference type="EMBL" id="CAKKNE010000004">
    <property type="protein sequence ID" value="CAH0374522.1"/>
    <property type="molecule type" value="Genomic_DNA"/>
</dbReference>
<reference evidence="2" key="1">
    <citation type="submission" date="2021-11" db="EMBL/GenBank/DDBJ databases">
        <authorList>
            <consortium name="Genoscope - CEA"/>
            <person name="William W."/>
        </authorList>
    </citation>
    <scope>NUCLEOTIDE SEQUENCE</scope>
</reference>
<feature type="compositionally biased region" description="Pro residues" evidence="1">
    <location>
        <begin position="870"/>
        <end position="889"/>
    </location>
</feature>
<feature type="compositionally biased region" description="Pro residues" evidence="1">
    <location>
        <begin position="566"/>
        <end position="578"/>
    </location>
</feature>
<feature type="compositionally biased region" description="Acidic residues" evidence="1">
    <location>
        <begin position="104"/>
        <end position="117"/>
    </location>
</feature>
<evidence type="ECO:0000256" key="1">
    <source>
        <dbReference type="SAM" id="MobiDB-lite"/>
    </source>
</evidence>
<evidence type="ECO:0000313" key="2">
    <source>
        <dbReference type="EMBL" id="CAH0374522.1"/>
    </source>
</evidence>
<dbReference type="Proteomes" id="UP000789595">
    <property type="component" value="Unassembled WGS sequence"/>
</dbReference>
<feature type="region of interest" description="Disordered" evidence="1">
    <location>
        <begin position="279"/>
        <end position="311"/>
    </location>
</feature>
<evidence type="ECO:0000313" key="3">
    <source>
        <dbReference type="Proteomes" id="UP000789595"/>
    </source>
</evidence>
<feature type="compositionally biased region" description="Low complexity" evidence="1">
    <location>
        <begin position="298"/>
        <end position="311"/>
    </location>
</feature>
<dbReference type="PANTHER" id="PTHR48148">
    <property type="entry name" value="KERATINOCYTE PROLINE-RICH PROTEIN"/>
    <property type="match status" value="1"/>
</dbReference>
<keyword evidence="3" id="KW-1185">Reference proteome</keyword>
<organism evidence="2 3">
    <name type="scientific">Pelagomonas calceolata</name>
    <dbReference type="NCBI Taxonomy" id="35677"/>
    <lineage>
        <taxon>Eukaryota</taxon>
        <taxon>Sar</taxon>
        <taxon>Stramenopiles</taxon>
        <taxon>Ochrophyta</taxon>
        <taxon>Pelagophyceae</taxon>
        <taxon>Pelagomonadales</taxon>
        <taxon>Pelagomonadaceae</taxon>
        <taxon>Pelagomonas</taxon>
    </lineage>
</organism>
<gene>
    <name evidence="2" type="ORF">PECAL_4P18090</name>
</gene>
<feature type="compositionally biased region" description="Pro residues" evidence="1">
    <location>
        <begin position="376"/>
        <end position="386"/>
    </location>
</feature>
<feature type="region of interest" description="Disordered" evidence="1">
    <location>
        <begin position="513"/>
        <end position="579"/>
    </location>
</feature>
<protein>
    <recommendedName>
        <fullName evidence="4">SET domain-containing protein</fullName>
    </recommendedName>
</protein>
<feature type="region of interest" description="Disordered" evidence="1">
    <location>
        <begin position="80"/>
        <end position="158"/>
    </location>
</feature>
<feature type="compositionally biased region" description="Acidic residues" evidence="1">
    <location>
        <begin position="285"/>
        <end position="297"/>
    </location>
</feature>
<feature type="compositionally biased region" description="Low complexity" evidence="1">
    <location>
        <begin position="80"/>
        <end position="94"/>
    </location>
</feature>
<feature type="region of interest" description="Disordered" evidence="1">
    <location>
        <begin position="371"/>
        <end position="419"/>
    </location>
</feature>
<feature type="region of interest" description="Disordered" evidence="1">
    <location>
        <begin position="846"/>
        <end position="898"/>
    </location>
</feature>
<comment type="caution">
    <text evidence="2">The sequence shown here is derived from an EMBL/GenBank/DDBJ whole genome shotgun (WGS) entry which is preliminary data.</text>
</comment>
<sequence length="1018" mass="107275">MNVLCPCGGRTPCIQRFCDSIPLVQARTDDVLAVADCIEEVRQAEPAELAELTAQWKMLVRAKFRKAVAALNEPGAALPGAAPAAAPAAPAPAAAAPPPPPDPSGEDDDNDDDDDEAPPPPTGGAPPPPPEPSDDDDDDDDDDEAPESDSGDERPVVIEMRSVGDTAWRGFAMQNDAAKAFGLTPADVSKLVNHPDKCPARLRHLEARRPVDSDGEEVPAPSRSQACEIRRVGDKKWRRFASRVDAARAYTGMTDGYISRLIANNPDRLAPQHIRDKYEARDAVDESDSESDSDSGSEEAPAPAADDAAAEAPAYKVGDRVKARYRGAWGAMYEGTIKAVKADGDGFLYAVDFDDGDHDGRVKPCHIKALRDAAPRPAPAPAPAPPAADEDSDSDTEPSPTPERRPAKRRRSDAKPAVPALVVRDRKGQVANHGTLAGLIAAGLIAPGPIIVEWHRSLPDHHRAEGTLLEDGRLQYKGKTYDSPAAFTKATGVTSKHNAYHVLYLPDGTPIQSFRGGANKGPVPLGQAVQPKKAPQKRARAPSASSSSSDEDVAPAPKRARKPRARPPPPDPWAPPEPAEVRARLGLPEVEDQAATAEAKRLFERLGACTEVTRDVGDARQSDAAGRGVLFTKRLKKGTVLKDPGVAHKVGDGYKRLGAFDYVYIGGDGYMVLRDEENRVATRTFFVNEARGAKQPTVAWRALRGREATCGQAVLWGWELVRDVKPGDEVLTTYEEDASGMPETRPDERSGTADALASIGGVPRNLQGCGYLVATAPRRAGAVDRSTGVEDRHLQIAVRESLRDAKAAKLRVPGCPCRDLETGQRCKSTLGGGSWYTITFGDGKTASRRAEQLEPLEEPSAAEPAAAPAAAPPTPPPPAPAAATSPPPADAAAALPHSSVSSDEAIALALQREDAALATPAPAAAAPSTPVAEAAPAQPPIATAAEEVTAPMELEPAAAPEGAPELAELQELHGPLGAWYAASGLAHGEYPATPEGLAGWPAFGEMTERFLAAAATGM</sequence>
<dbReference type="AlphaFoldDB" id="A0A8J2SUB4"/>
<feature type="region of interest" description="Disordered" evidence="1">
    <location>
        <begin position="919"/>
        <end position="938"/>
    </location>
</feature>
<dbReference type="PANTHER" id="PTHR48148:SF3">
    <property type="entry name" value="KERATINOCYTE PROLINE-RICH PROTEIN"/>
    <property type="match status" value="1"/>
</dbReference>
<evidence type="ECO:0008006" key="4">
    <source>
        <dbReference type="Google" id="ProtNLM"/>
    </source>
</evidence>
<feature type="compositionally biased region" description="Acidic residues" evidence="1">
    <location>
        <begin position="132"/>
        <end position="150"/>
    </location>
</feature>
<name>A0A8J2SUB4_9STRA</name>
<feature type="compositionally biased region" description="Low complexity" evidence="1">
    <location>
        <begin position="858"/>
        <end position="869"/>
    </location>
</feature>